<organism evidence="1">
    <name type="scientific">marine sediment metagenome</name>
    <dbReference type="NCBI Taxonomy" id="412755"/>
    <lineage>
        <taxon>unclassified sequences</taxon>
        <taxon>metagenomes</taxon>
        <taxon>ecological metagenomes</taxon>
    </lineage>
</organism>
<accession>A0A0F9FY37</accession>
<sequence length="370" mass="43118">MPIGLVIMRWDIKVSTEILAKYPEELIISEETLMQIYAAHEYTGEPGMISLLVGPLNIASYYTGREKPLYIIMLLNLDEDADAYEGGLSDISRVIFQNFEDNAYLEMIPFLFQRLSTYPHLNEEQSLGITYLDGVNRLIIERLREEGVITKSELKIWLKDTYREGFFDVDAILMELIKKEIIKETSVKGMPSELIFLINDLLMIRRPPIKLLKNPDERGLPEKFIEEYNVAVRNFFQKYHPSEEDNLKILDEIIADPQVYEILKLLRISIVTKNVLEKLRKKGVDDIDGGLKKLWDNQMIHVFQDAKGNEYYALLTDFHNSLFYPKYMLNIIIHQYGVKSKSNGVLIEYLNVLDDNYRTTKLKSEVEEEV</sequence>
<proteinExistence type="predicted"/>
<dbReference type="EMBL" id="LAZR01028552">
    <property type="protein sequence ID" value="KKL62245.1"/>
    <property type="molecule type" value="Genomic_DNA"/>
</dbReference>
<protein>
    <submittedName>
        <fullName evidence="1">Uncharacterized protein</fullName>
    </submittedName>
</protein>
<comment type="caution">
    <text evidence="1">The sequence shown here is derived from an EMBL/GenBank/DDBJ whole genome shotgun (WGS) entry which is preliminary data.</text>
</comment>
<evidence type="ECO:0000313" key="1">
    <source>
        <dbReference type="EMBL" id="KKL62245.1"/>
    </source>
</evidence>
<name>A0A0F9FY37_9ZZZZ</name>
<reference evidence="1" key="1">
    <citation type="journal article" date="2015" name="Nature">
        <title>Complex archaea that bridge the gap between prokaryotes and eukaryotes.</title>
        <authorList>
            <person name="Spang A."/>
            <person name="Saw J.H."/>
            <person name="Jorgensen S.L."/>
            <person name="Zaremba-Niedzwiedzka K."/>
            <person name="Martijn J."/>
            <person name="Lind A.E."/>
            <person name="van Eijk R."/>
            <person name="Schleper C."/>
            <person name="Guy L."/>
            <person name="Ettema T.J."/>
        </authorList>
    </citation>
    <scope>NUCLEOTIDE SEQUENCE</scope>
</reference>
<dbReference type="AlphaFoldDB" id="A0A0F9FY37"/>
<gene>
    <name evidence="1" type="ORF">LCGC14_2187110</name>
</gene>